<dbReference type="InterPro" id="IPR011146">
    <property type="entry name" value="HIT-like"/>
</dbReference>
<dbReference type="GO" id="GO:0000166">
    <property type="term" value="F:nucleotide binding"/>
    <property type="evidence" value="ECO:0007669"/>
    <property type="project" value="UniProtKB-KW"/>
</dbReference>
<dbReference type="SUPFAM" id="SSF54197">
    <property type="entry name" value="HIT-like"/>
    <property type="match status" value="1"/>
</dbReference>
<feature type="short sequence motif" description="Histidine triad motif" evidence="4">
    <location>
        <begin position="131"/>
        <end position="135"/>
    </location>
</feature>
<proteinExistence type="predicted"/>
<evidence type="ECO:0000256" key="2">
    <source>
        <dbReference type="PIRSR" id="PIRSR639383-1"/>
    </source>
</evidence>
<dbReference type="InterPro" id="IPR052908">
    <property type="entry name" value="AP-4-A_phosphorylase"/>
</dbReference>
<dbReference type="GO" id="GO:0016787">
    <property type="term" value="F:hydrolase activity"/>
    <property type="evidence" value="ECO:0007669"/>
    <property type="project" value="UniProtKB-KW"/>
</dbReference>
<name>A0A2P8IAN0_SACCR</name>
<evidence type="ECO:0000313" key="7">
    <source>
        <dbReference type="Proteomes" id="UP000241118"/>
    </source>
</evidence>
<keyword evidence="6" id="KW-0378">Hydrolase</keyword>
<dbReference type="CDD" id="cd01275">
    <property type="entry name" value="FHIT"/>
    <property type="match status" value="1"/>
</dbReference>
<organism evidence="6 7">
    <name type="scientific">Saccharothrix carnea</name>
    <dbReference type="NCBI Taxonomy" id="1280637"/>
    <lineage>
        <taxon>Bacteria</taxon>
        <taxon>Bacillati</taxon>
        <taxon>Actinomycetota</taxon>
        <taxon>Actinomycetes</taxon>
        <taxon>Pseudonocardiales</taxon>
        <taxon>Pseudonocardiaceae</taxon>
        <taxon>Saccharothrix</taxon>
    </lineage>
</organism>
<dbReference type="EMBL" id="PYAX01000005">
    <property type="protein sequence ID" value="PSL55526.1"/>
    <property type="molecule type" value="Genomic_DNA"/>
</dbReference>
<dbReference type="PROSITE" id="PS51084">
    <property type="entry name" value="HIT_2"/>
    <property type="match status" value="1"/>
</dbReference>
<dbReference type="PANTHER" id="PTHR42997:SF1">
    <property type="entry name" value="AP-4-A PHOSPHORYLASE"/>
    <property type="match status" value="1"/>
</dbReference>
<evidence type="ECO:0000256" key="1">
    <source>
        <dbReference type="ARBA" id="ARBA00022741"/>
    </source>
</evidence>
<feature type="active site" description="Tele-AMP-histidine intermediate" evidence="2">
    <location>
        <position position="133"/>
    </location>
</feature>
<keyword evidence="7" id="KW-1185">Reference proteome</keyword>
<dbReference type="Gene3D" id="3.30.428.10">
    <property type="entry name" value="HIT-like"/>
    <property type="match status" value="1"/>
</dbReference>
<gene>
    <name evidence="6" type="ORF">B0I31_105492</name>
</gene>
<sequence length="165" mass="18417">MLAERQVIESVVTCEARGLMGQSAVMKNAEVATAAQDGCLFCQIYDESINHLLTESDLFYVRWDNYPAAEGHVEVVPKRHVESYFDLTDEEAAEAYRMVKLAQRMLDSKYHPAGYTIGVNEGRAAGRTVDHLHIHLIPRYTGDVTDPRGGVRHVLPGTDPDQWGS</sequence>
<keyword evidence="1" id="KW-0547">Nucleotide-binding</keyword>
<evidence type="ECO:0000259" key="5">
    <source>
        <dbReference type="PROSITE" id="PS51084"/>
    </source>
</evidence>
<evidence type="ECO:0000256" key="3">
    <source>
        <dbReference type="PIRSR" id="PIRSR639383-2"/>
    </source>
</evidence>
<dbReference type="Proteomes" id="UP000241118">
    <property type="component" value="Unassembled WGS sequence"/>
</dbReference>
<dbReference type="InterPro" id="IPR039383">
    <property type="entry name" value="FHIT"/>
</dbReference>
<protein>
    <submittedName>
        <fullName evidence="6">Diadenosine tetraphosphate (Ap4A) HIT family hydrolase</fullName>
    </submittedName>
</protein>
<evidence type="ECO:0000256" key="4">
    <source>
        <dbReference type="PROSITE-ProRule" id="PRU00464"/>
    </source>
</evidence>
<feature type="binding site" evidence="3">
    <location>
        <begin position="126"/>
        <end position="129"/>
    </location>
    <ligand>
        <name>substrate</name>
    </ligand>
</feature>
<feature type="binding site" evidence="3">
    <location>
        <position position="135"/>
    </location>
    <ligand>
        <name>substrate</name>
    </ligand>
</feature>
<dbReference type="Pfam" id="PF01230">
    <property type="entry name" value="HIT"/>
    <property type="match status" value="1"/>
</dbReference>
<dbReference type="AlphaFoldDB" id="A0A2P8IAN0"/>
<feature type="domain" description="HIT" evidence="5">
    <location>
        <begin position="40"/>
        <end position="146"/>
    </location>
</feature>
<accession>A0A2P8IAN0</accession>
<evidence type="ECO:0000313" key="6">
    <source>
        <dbReference type="EMBL" id="PSL55526.1"/>
    </source>
</evidence>
<comment type="caution">
    <text evidence="6">The sequence shown here is derived from an EMBL/GenBank/DDBJ whole genome shotgun (WGS) entry which is preliminary data.</text>
</comment>
<reference evidence="6 7" key="1">
    <citation type="submission" date="2018-03" db="EMBL/GenBank/DDBJ databases">
        <title>Genomic Encyclopedia of Type Strains, Phase III (KMG-III): the genomes of soil and plant-associated and newly described type strains.</title>
        <authorList>
            <person name="Whitman W."/>
        </authorList>
    </citation>
    <scope>NUCLEOTIDE SEQUENCE [LARGE SCALE GENOMIC DNA]</scope>
    <source>
        <strain evidence="6 7">CGMCC 4.7097</strain>
    </source>
</reference>
<dbReference type="InterPro" id="IPR036265">
    <property type="entry name" value="HIT-like_sf"/>
</dbReference>
<dbReference type="PANTHER" id="PTHR42997">
    <property type="entry name" value="HIT FAMILY HYDROLASE"/>
    <property type="match status" value="1"/>
</dbReference>